<gene>
    <name evidence="8" type="primary">phr_1</name>
    <name evidence="8" type="ORF">THS5294_00410</name>
</gene>
<comment type="cofactor">
    <cofactor evidence="1">
        <name>(6R)-5,10-methylene-5,6,7,8-tetrahydrofolate</name>
        <dbReference type="ChEBI" id="CHEBI:15636"/>
    </cofactor>
</comment>
<proteinExistence type="inferred from homology"/>
<keyword evidence="6" id="KW-0157">Chromophore</keyword>
<name>A0A0P1EVY1_9RHOB</name>
<dbReference type="EMBL" id="CYRX01000008">
    <property type="protein sequence ID" value="CUH59127.1"/>
    <property type="molecule type" value="Genomic_DNA"/>
</dbReference>
<dbReference type="Gene3D" id="3.40.50.620">
    <property type="entry name" value="HUPs"/>
    <property type="match status" value="1"/>
</dbReference>
<evidence type="ECO:0000256" key="1">
    <source>
        <dbReference type="ARBA" id="ARBA00001932"/>
    </source>
</evidence>
<evidence type="ECO:0000313" key="9">
    <source>
        <dbReference type="Proteomes" id="UP000051298"/>
    </source>
</evidence>
<dbReference type="SUPFAM" id="SSF52425">
    <property type="entry name" value="Cryptochrome/photolyase, N-terminal domain"/>
    <property type="match status" value="1"/>
</dbReference>
<feature type="binding site" evidence="4">
    <location>
        <position position="270"/>
    </location>
    <ligand>
        <name>FAD</name>
        <dbReference type="ChEBI" id="CHEBI:57692"/>
    </ligand>
</feature>
<dbReference type="EC" id="4.1.99.3" evidence="8"/>
<feature type="binding site" evidence="4">
    <location>
        <begin position="370"/>
        <end position="372"/>
    </location>
    <ligand>
        <name>FAD</name>
        <dbReference type="ChEBI" id="CHEBI:57692"/>
    </ligand>
</feature>
<dbReference type="Proteomes" id="UP000051298">
    <property type="component" value="Unassembled WGS sequence"/>
</dbReference>
<feature type="site" description="Electron transfer via tryptophanyl radical" evidence="5">
    <location>
        <position position="357"/>
    </location>
</feature>
<sequence length="472" mass="52876">MPTPPILYWMRRDLRLADNPALSAAIATGAPVIPVFVLDPETEAQGAAPLWRLGLSIAQIAKDLETKGSRLILRKGNALDALKTLAAETGAKTVMWNRLYDPVARTRDTDVKDGLRQAGLDASSHNGHLLFEPWTVETGKGSFYKVYTPYWKAVRDRDPGAALPEPSVIPAPEVWPSSELLASWDLGRAMGRGADVVSAHVTVGEAAARARLDAFIDGRVDRYNSARDMLAEDGTSRLSENLTYGEISTRTAYLAGRAALERGDTQAETFLKELVWREFAYHLVYHTPRITTENWRPEWDQFGWQTDGPQAESWRRAQTGLPVVDAGLREMYVTGYMHNRARMLVASYLTKHLLTHWKIGEAWFADCLIDWDPASNAMGWQWAAGSGPDASPYFRVFNPETQAEKFDPKGHYRRRWIAEQDPNPQPTALSYFEAIPESWNMNVRDGYPLRPLIDTSEGRVRALEAYTALKSG</sequence>
<feature type="domain" description="Photolyase/cryptochrome alpha/beta" evidence="7">
    <location>
        <begin position="4"/>
        <end position="130"/>
    </location>
</feature>
<dbReference type="Pfam" id="PF03441">
    <property type="entry name" value="FAD_binding_7"/>
    <property type="match status" value="1"/>
</dbReference>
<dbReference type="InterPro" id="IPR005101">
    <property type="entry name" value="Cryptochr/Photolyase_FAD-bd"/>
</dbReference>
<dbReference type="RefSeq" id="WP_058122445.1">
    <property type="nucleotide sequence ID" value="NZ_CYRX01000008.1"/>
</dbReference>
<dbReference type="InterPro" id="IPR014729">
    <property type="entry name" value="Rossmann-like_a/b/a_fold"/>
</dbReference>
<keyword evidence="3 4" id="KW-0274">FAD</keyword>
<comment type="similarity">
    <text evidence="6">Belongs to the DNA photolyase family.</text>
</comment>
<evidence type="ECO:0000256" key="4">
    <source>
        <dbReference type="PIRSR" id="PIRSR602081-1"/>
    </source>
</evidence>
<evidence type="ECO:0000256" key="3">
    <source>
        <dbReference type="ARBA" id="ARBA00022827"/>
    </source>
</evidence>
<evidence type="ECO:0000256" key="5">
    <source>
        <dbReference type="PIRSR" id="PIRSR602081-2"/>
    </source>
</evidence>
<dbReference type="PANTHER" id="PTHR11455:SF9">
    <property type="entry name" value="CRYPTOCHROME CIRCADIAN CLOCK 5 ISOFORM X1"/>
    <property type="match status" value="1"/>
</dbReference>
<feature type="binding site" evidence="4">
    <location>
        <position position="223"/>
    </location>
    <ligand>
        <name>FAD</name>
        <dbReference type="ChEBI" id="CHEBI:57692"/>
    </ligand>
</feature>
<accession>A0A0P1EVY1</accession>
<organism evidence="8 9">
    <name type="scientific">Thalassobacter stenotrophicus</name>
    <dbReference type="NCBI Taxonomy" id="266809"/>
    <lineage>
        <taxon>Bacteria</taxon>
        <taxon>Pseudomonadati</taxon>
        <taxon>Pseudomonadota</taxon>
        <taxon>Alphaproteobacteria</taxon>
        <taxon>Rhodobacterales</taxon>
        <taxon>Roseobacteraceae</taxon>
        <taxon>Thalassobacter</taxon>
    </lineage>
</organism>
<keyword evidence="2 4" id="KW-0285">Flavoprotein</keyword>
<dbReference type="Gene3D" id="1.10.579.10">
    <property type="entry name" value="DNA Cyclobutane Dipyrimidine Photolyase, subunit A, domain 3"/>
    <property type="match status" value="1"/>
</dbReference>
<protein>
    <submittedName>
        <fullName evidence="8">Deoxyribodipyrimidine photo-lyase</fullName>
        <ecNumber evidence="8">4.1.99.3</ecNumber>
    </submittedName>
</protein>
<dbReference type="GO" id="GO:0003904">
    <property type="term" value="F:deoxyribodipyrimidine photo-lyase activity"/>
    <property type="evidence" value="ECO:0007669"/>
    <property type="project" value="UniProtKB-EC"/>
</dbReference>
<keyword evidence="8" id="KW-0456">Lyase</keyword>
<dbReference type="GO" id="GO:0071949">
    <property type="term" value="F:FAD binding"/>
    <property type="evidence" value="ECO:0007669"/>
    <property type="project" value="TreeGrafter"/>
</dbReference>
<dbReference type="InterPro" id="IPR036155">
    <property type="entry name" value="Crypto/Photolyase_N_sf"/>
</dbReference>
<dbReference type="STRING" id="266809.PM03_09870"/>
<dbReference type="SUPFAM" id="SSF48173">
    <property type="entry name" value="Cryptochrome/photolyase FAD-binding domain"/>
    <property type="match status" value="1"/>
</dbReference>
<dbReference type="eggNOG" id="COG0415">
    <property type="taxonomic scope" value="Bacteria"/>
</dbReference>
<dbReference type="InterPro" id="IPR002081">
    <property type="entry name" value="Cryptochrome/DNA_photolyase_1"/>
</dbReference>
<feature type="site" description="Electron transfer via tryptophanyl radical" evidence="5">
    <location>
        <position position="380"/>
    </location>
</feature>
<dbReference type="Pfam" id="PF00875">
    <property type="entry name" value="DNA_photolyase"/>
    <property type="match status" value="1"/>
</dbReference>
<dbReference type="InterPro" id="IPR036134">
    <property type="entry name" value="Crypto/Photolyase_FAD-like_sf"/>
</dbReference>
<dbReference type="InterPro" id="IPR006050">
    <property type="entry name" value="DNA_photolyase_N"/>
</dbReference>
<evidence type="ECO:0000313" key="8">
    <source>
        <dbReference type="EMBL" id="CUH59127.1"/>
    </source>
</evidence>
<evidence type="ECO:0000256" key="6">
    <source>
        <dbReference type="RuleBase" id="RU004182"/>
    </source>
</evidence>
<comment type="cofactor">
    <cofactor evidence="4">
        <name>FAD</name>
        <dbReference type="ChEBI" id="CHEBI:57692"/>
    </cofactor>
    <text evidence="4">Binds 1 FAD per subunit.</text>
</comment>
<feature type="site" description="Electron transfer via tryptophanyl radical" evidence="5">
    <location>
        <position position="304"/>
    </location>
</feature>
<dbReference type="PROSITE" id="PS51645">
    <property type="entry name" value="PHR_CRY_ALPHA_BETA"/>
    <property type="match status" value="1"/>
</dbReference>
<dbReference type="AlphaFoldDB" id="A0A0P1EVY1"/>
<dbReference type="GO" id="GO:0003677">
    <property type="term" value="F:DNA binding"/>
    <property type="evidence" value="ECO:0007669"/>
    <property type="project" value="TreeGrafter"/>
</dbReference>
<reference evidence="8 9" key="1">
    <citation type="submission" date="2015-09" db="EMBL/GenBank/DDBJ databases">
        <authorList>
            <consortium name="Swine Surveillance"/>
        </authorList>
    </citation>
    <scope>NUCLEOTIDE SEQUENCE [LARGE SCALE GENOMIC DNA]</scope>
    <source>
        <strain evidence="8 9">CECT 5294</strain>
    </source>
</reference>
<dbReference type="PRINTS" id="PR00147">
    <property type="entry name" value="DNAPHOTLYASE"/>
</dbReference>
<dbReference type="PANTHER" id="PTHR11455">
    <property type="entry name" value="CRYPTOCHROME"/>
    <property type="match status" value="1"/>
</dbReference>
<feature type="binding site" evidence="4">
    <location>
        <begin position="235"/>
        <end position="239"/>
    </location>
    <ligand>
        <name>FAD</name>
        <dbReference type="ChEBI" id="CHEBI:57692"/>
    </ligand>
</feature>
<evidence type="ECO:0000256" key="2">
    <source>
        <dbReference type="ARBA" id="ARBA00022630"/>
    </source>
</evidence>
<dbReference type="Gene3D" id="1.25.40.80">
    <property type="match status" value="1"/>
</dbReference>
<evidence type="ECO:0000259" key="7">
    <source>
        <dbReference type="PROSITE" id="PS51645"/>
    </source>
</evidence>